<protein>
    <submittedName>
        <fullName evidence="3">Universal stress protein</fullName>
    </submittedName>
</protein>
<accession>A0A7V8RDZ9</accession>
<dbReference type="AlphaFoldDB" id="A0A7V8RDZ9"/>
<dbReference type="SUPFAM" id="SSF52402">
    <property type="entry name" value="Adenine nucleotide alpha hydrolases-like"/>
    <property type="match status" value="2"/>
</dbReference>
<comment type="similarity">
    <text evidence="1">Belongs to the universal stress protein A family.</text>
</comment>
<name>A0A7V8RDZ9_9SPHN</name>
<keyword evidence="4" id="KW-1185">Reference proteome</keyword>
<dbReference type="PANTHER" id="PTHR46268">
    <property type="entry name" value="STRESS RESPONSE PROTEIN NHAX"/>
    <property type="match status" value="1"/>
</dbReference>
<dbReference type="InterPro" id="IPR006015">
    <property type="entry name" value="Universal_stress_UspA"/>
</dbReference>
<dbReference type="InterPro" id="IPR006016">
    <property type="entry name" value="UspA"/>
</dbReference>
<dbReference type="Pfam" id="PF00582">
    <property type="entry name" value="Usp"/>
    <property type="match status" value="1"/>
</dbReference>
<dbReference type="PANTHER" id="PTHR46268:SF15">
    <property type="entry name" value="UNIVERSAL STRESS PROTEIN HP_0031"/>
    <property type="match status" value="1"/>
</dbReference>
<evidence type="ECO:0000313" key="4">
    <source>
        <dbReference type="Proteomes" id="UP000589292"/>
    </source>
</evidence>
<sequence length="291" mass="31405">MHLGPLPAQFGYVKRGESVMKSILVYADGGKAFESRLQVALDLARAQNGHITFLQATPLSGFIVMDPMGGSYVPAAMLEQLRADEDKLRALVEAQMSIEGLPWDWTAYDGDVTQAVISASRLADVIVLSLDNAERNVRPHPLLSIADVAVETRCPVLAVPTTLKSLYTGGKILIAWDGSHEAANAVRQALPLLKNAGSVHLVTVVEPKKAGGFPSTEACEYLSRHGVCSELIERERGLMSIEEIIENVAGEIGADLLVMGAFGHSRLREVLLGGVTRYFLKDSNIPLLLAH</sequence>
<dbReference type="Gene3D" id="3.40.50.12370">
    <property type="match status" value="1"/>
</dbReference>
<dbReference type="CDD" id="cd00293">
    <property type="entry name" value="USP-like"/>
    <property type="match status" value="1"/>
</dbReference>
<comment type="caution">
    <text evidence="3">The sequence shown here is derived from an EMBL/GenBank/DDBJ whole genome shotgun (WGS) entry which is preliminary data.</text>
</comment>
<gene>
    <name evidence="3" type="ORF">FG486_10155</name>
</gene>
<dbReference type="Proteomes" id="UP000589292">
    <property type="component" value="Unassembled WGS sequence"/>
</dbReference>
<organism evidence="3 4">
    <name type="scientific">Sphingomonas ursincola</name>
    <dbReference type="NCBI Taxonomy" id="56361"/>
    <lineage>
        <taxon>Bacteria</taxon>
        <taxon>Pseudomonadati</taxon>
        <taxon>Pseudomonadota</taxon>
        <taxon>Alphaproteobacteria</taxon>
        <taxon>Sphingomonadales</taxon>
        <taxon>Sphingomonadaceae</taxon>
        <taxon>Sphingomonas</taxon>
    </lineage>
</organism>
<proteinExistence type="inferred from homology"/>
<evidence type="ECO:0000256" key="1">
    <source>
        <dbReference type="ARBA" id="ARBA00008791"/>
    </source>
</evidence>
<feature type="domain" description="UspA" evidence="2">
    <location>
        <begin position="171"/>
        <end position="290"/>
    </location>
</feature>
<reference evidence="3 4" key="1">
    <citation type="journal article" date="1994" name="Int. J. Syst. Bacteriol.">
        <title>Phylogenetic positions of novel aerobic, bacteriochlorophyll a-containing bacteria and description of Roseococcus thiosulfatophilus gen. nov., sp. nov., Erythromicrobium ramosum gen. nov., sp. nov., and Erythrobacter litoralis sp. nov.</title>
        <authorList>
            <person name="Yurkov V."/>
            <person name="Stackebrandt E."/>
            <person name="Holmes A."/>
            <person name="Fuerst J.A."/>
            <person name="Hugenholtz P."/>
            <person name="Golecki J."/>
            <person name="Gad'on N."/>
            <person name="Gorlenko V.M."/>
            <person name="Kompantseva E.I."/>
            <person name="Drews G."/>
        </authorList>
    </citation>
    <scope>NUCLEOTIDE SEQUENCE [LARGE SCALE GENOMIC DNA]</scope>
    <source>
        <strain evidence="3 4">KR-99</strain>
    </source>
</reference>
<evidence type="ECO:0000313" key="3">
    <source>
        <dbReference type="EMBL" id="MBA1374704.1"/>
    </source>
</evidence>
<evidence type="ECO:0000259" key="2">
    <source>
        <dbReference type="Pfam" id="PF00582"/>
    </source>
</evidence>
<dbReference type="EMBL" id="VDES01000002">
    <property type="protein sequence ID" value="MBA1374704.1"/>
    <property type="molecule type" value="Genomic_DNA"/>
</dbReference>
<dbReference type="PRINTS" id="PR01438">
    <property type="entry name" value="UNVRSLSTRESS"/>
</dbReference>